<feature type="compositionally biased region" description="Gly residues" evidence="3">
    <location>
        <begin position="273"/>
        <end position="284"/>
    </location>
</feature>
<feature type="compositionally biased region" description="Gly residues" evidence="3">
    <location>
        <begin position="535"/>
        <end position="555"/>
    </location>
</feature>
<comment type="caution">
    <text evidence="4">The sequence shown here is derived from an EMBL/GenBank/DDBJ whole genome shotgun (WGS) entry which is preliminary data.</text>
</comment>
<keyword evidence="5" id="KW-1185">Reference proteome</keyword>
<feature type="compositionally biased region" description="Low complexity" evidence="3">
    <location>
        <begin position="285"/>
        <end position="294"/>
    </location>
</feature>
<dbReference type="GO" id="GO:0005768">
    <property type="term" value="C:endosome"/>
    <property type="evidence" value="ECO:0007669"/>
    <property type="project" value="TreeGrafter"/>
</dbReference>
<keyword evidence="1 2" id="KW-0175">Coiled coil</keyword>
<feature type="coiled-coil region" evidence="2">
    <location>
        <begin position="23"/>
        <end position="57"/>
    </location>
</feature>
<dbReference type="GO" id="GO:0032991">
    <property type="term" value="C:protein-containing complex"/>
    <property type="evidence" value="ECO:0007669"/>
    <property type="project" value="UniProtKB-ARBA"/>
</dbReference>
<feature type="region of interest" description="Disordered" evidence="3">
    <location>
        <begin position="273"/>
        <end position="304"/>
    </location>
</feature>
<dbReference type="PANTHER" id="PTHR15157:SF5">
    <property type="entry name" value="UV RADIATION RESISTANCE-ASSOCIATED GENE PROTEIN"/>
    <property type="match status" value="1"/>
</dbReference>
<dbReference type="GO" id="GO:0000323">
    <property type="term" value="C:lytic vacuole"/>
    <property type="evidence" value="ECO:0007669"/>
    <property type="project" value="TreeGrafter"/>
</dbReference>
<dbReference type="AlphaFoldDB" id="A0A2V0NME3"/>
<evidence type="ECO:0000256" key="3">
    <source>
        <dbReference type="SAM" id="MobiDB-lite"/>
    </source>
</evidence>
<dbReference type="InParanoid" id="A0A2V0NME3"/>
<evidence type="ECO:0000313" key="4">
    <source>
        <dbReference type="EMBL" id="GBF88299.1"/>
    </source>
</evidence>
<name>A0A2V0NME3_9CHLO</name>
<feature type="region of interest" description="Disordered" evidence="3">
    <location>
        <begin position="424"/>
        <end position="482"/>
    </location>
</feature>
<dbReference type="Proteomes" id="UP000247498">
    <property type="component" value="Unassembled WGS sequence"/>
</dbReference>
<dbReference type="InterPro" id="IPR018791">
    <property type="entry name" value="UV_resistance/autophagy_Atg14"/>
</dbReference>
<dbReference type="Pfam" id="PF10186">
    <property type="entry name" value="ATG14"/>
    <property type="match status" value="1"/>
</dbReference>
<proteinExistence type="predicted"/>
<dbReference type="STRING" id="307507.A0A2V0NME3"/>
<dbReference type="EMBL" id="BDRX01000004">
    <property type="protein sequence ID" value="GBF88299.1"/>
    <property type="molecule type" value="Genomic_DNA"/>
</dbReference>
<feature type="compositionally biased region" description="Low complexity" evidence="3">
    <location>
        <begin position="431"/>
        <end position="442"/>
    </location>
</feature>
<dbReference type="GO" id="GO:0035493">
    <property type="term" value="P:SNARE complex assembly"/>
    <property type="evidence" value="ECO:0007669"/>
    <property type="project" value="TreeGrafter"/>
</dbReference>
<evidence type="ECO:0000256" key="1">
    <source>
        <dbReference type="ARBA" id="ARBA00023054"/>
    </source>
</evidence>
<dbReference type="FunCoup" id="A0A2V0NME3">
    <property type="interactions" value="275"/>
</dbReference>
<protein>
    <submittedName>
        <fullName evidence="4">Uncharacterized protein</fullName>
    </submittedName>
</protein>
<sequence>MPACWVCETSKKAAFLCQGCINAQLFDDKKRELRQQRDELQQRLEAALAQRAAAEQQQLELWRWRRRVEAARSAQAAAEGALKQELRRHAGERAAVDRRRAAAERALSDLAADRAKALGGALPTQIRYQSLTLSHVSAMLAREQRLHMRALLEILPIRINALRAASATPDGEGGGGGGSPIQITISNLRLPESMVVPASGWQDPLAVSAALGYLLLLVDKVAFIMGGPVLHEAHHQGSTSSVWMPGSFWDRAPRRRDHVLPLFVPGAAGGGGGGGGAGGGGAGAGPALARSGSSSSGGSGSYQRQAGAGAGGGFWQMALGARGAVASDGGGGPRASDASTSGGGGTPRSMGLLSSRRDVDTQAAFALLQRSLAVFLRDKAAASSLQLPAAWNPLAWLVVFCAVVKRDVKADGKLVAASLAADAAAGGGGRQTPQQQQQQDGGSDAGGGSAATPCSPRDGLDSGSVLALLDGGGAGLPQPQLPVGPWDPAWAFDGDDDDEEDEGWGVVRAPFLPPPPSRPEDVEQWTRAMITDTAGGAGGGGGGGGRAPGGGGAGGGGPLASAALLAGSPGSGAILSVDYIRQLFGKQ</sequence>
<gene>
    <name evidence="4" type="ORF">Rsub_01011</name>
</gene>
<dbReference type="PANTHER" id="PTHR15157">
    <property type="entry name" value="UV RADIATION RESISTANCE-ASSOCIATED GENE PROTEIN"/>
    <property type="match status" value="1"/>
</dbReference>
<evidence type="ECO:0000313" key="5">
    <source>
        <dbReference type="Proteomes" id="UP000247498"/>
    </source>
</evidence>
<evidence type="ECO:0000256" key="2">
    <source>
        <dbReference type="SAM" id="Coils"/>
    </source>
</evidence>
<organism evidence="4 5">
    <name type="scientific">Raphidocelis subcapitata</name>
    <dbReference type="NCBI Taxonomy" id="307507"/>
    <lineage>
        <taxon>Eukaryota</taxon>
        <taxon>Viridiplantae</taxon>
        <taxon>Chlorophyta</taxon>
        <taxon>core chlorophytes</taxon>
        <taxon>Chlorophyceae</taxon>
        <taxon>CS clade</taxon>
        <taxon>Sphaeropleales</taxon>
        <taxon>Selenastraceae</taxon>
        <taxon>Raphidocelis</taxon>
    </lineage>
</organism>
<dbReference type="GO" id="GO:0000149">
    <property type="term" value="F:SNARE binding"/>
    <property type="evidence" value="ECO:0007669"/>
    <property type="project" value="TreeGrafter"/>
</dbReference>
<feature type="region of interest" description="Disordered" evidence="3">
    <location>
        <begin position="534"/>
        <end position="555"/>
    </location>
</feature>
<accession>A0A2V0NME3</accession>
<feature type="region of interest" description="Disordered" evidence="3">
    <location>
        <begin position="325"/>
        <end position="354"/>
    </location>
</feature>
<reference evidence="4 5" key="1">
    <citation type="journal article" date="2018" name="Sci. Rep.">
        <title>Raphidocelis subcapitata (=Pseudokirchneriella subcapitata) provides an insight into genome evolution and environmental adaptations in the Sphaeropleales.</title>
        <authorList>
            <person name="Suzuki S."/>
            <person name="Yamaguchi H."/>
            <person name="Nakajima N."/>
            <person name="Kawachi M."/>
        </authorList>
    </citation>
    <scope>NUCLEOTIDE SEQUENCE [LARGE SCALE GENOMIC DNA]</scope>
    <source>
        <strain evidence="4 5">NIES-35</strain>
    </source>
</reference>
<dbReference type="OrthoDB" id="544136at2759"/>